<proteinExistence type="predicted"/>
<evidence type="ECO:0000256" key="1">
    <source>
        <dbReference type="SAM" id="SignalP"/>
    </source>
</evidence>
<dbReference type="GeneID" id="11501250"/>
<dbReference type="HOGENOM" id="CLU_1518907_0_0_1"/>
<reference evidence="2 3" key="1">
    <citation type="journal article" date="2011" name="Proc. Natl. Acad. Sci. U.S.A.">
        <title>Evolutionary erosion of yeast sex chromosomes by mating-type switching accidents.</title>
        <authorList>
            <person name="Gordon J.L."/>
            <person name="Armisen D."/>
            <person name="Proux-Wera E."/>
            <person name="Oheigeartaigh S.S."/>
            <person name="Byrne K.P."/>
            <person name="Wolfe K.H."/>
        </authorList>
    </citation>
    <scope>NUCLEOTIDE SEQUENCE [LARGE SCALE GENOMIC DNA]</scope>
    <source>
        <strain evidence="3">ATCC 10662 / CBS 1146 / NBRC 0425 / NCYC 2629 / NRRL Y-866</strain>
    </source>
</reference>
<evidence type="ECO:0000313" key="2">
    <source>
        <dbReference type="EMBL" id="CCE94086.1"/>
    </source>
</evidence>
<dbReference type="RefSeq" id="XP_003683297.1">
    <property type="nucleotide sequence ID" value="XM_003683249.1"/>
</dbReference>
<dbReference type="InParanoid" id="G8ZZP2"/>
<evidence type="ECO:0000313" key="3">
    <source>
        <dbReference type="Proteomes" id="UP000005627"/>
    </source>
</evidence>
<feature type="chain" id="PRO_5003519294" evidence="1">
    <location>
        <begin position="20"/>
        <end position="178"/>
    </location>
</feature>
<organism evidence="2 3">
    <name type="scientific">Torulaspora delbrueckii</name>
    <name type="common">Yeast</name>
    <name type="synonym">Candida colliculosa</name>
    <dbReference type="NCBI Taxonomy" id="4950"/>
    <lineage>
        <taxon>Eukaryota</taxon>
        <taxon>Fungi</taxon>
        <taxon>Dikarya</taxon>
        <taxon>Ascomycota</taxon>
        <taxon>Saccharomycotina</taxon>
        <taxon>Saccharomycetes</taxon>
        <taxon>Saccharomycetales</taxon>
        <taxon>Saccharomycetaceae</taxon>
        <taxon>Torulaspora</taxon>
    </lineage>
</organism>
<dbReference type="AlphaFoldDB" id="G8ZZP2"/>
<dbReference type="EMBL" id="HE616749">
    <property type="protein sequence ID" value="CCE94086.1"/>
    <property type="molecule type" value="Genomic_DNA"/>
</dbReference>
<feature type="signal peptide" evidence="1">
    <location>
        <begin position="1"/>
        <end position="19"/>
    </location>
</feature>
<protein>
    <submittedName>
        <fullName evidence="2">Uncharacterized protein</fullName>
    </submittedName>
</protein>
<accession>G8ZZP2</accession>
<keyword evidence="3" id="KW-1185">Reference proteome</keyword>
<dbReference type="KEGG" id="tdl:TDEL_0H02270"/>
<dbReference type="Proteomes" id="UP000005627">
    <property type="component" value="Chromosome 8"/>
</dbReference>
<keyword evidence="1" id="KW-0732">Signal</keyword>
<sequence length="178" mass="19727">MFATKVVYLIFSLIAIARSVIVVTNQSEYDAWSDALPDETYHQLVEPNSASQNATVQAITNDGEVYATFTLTLNGTASQWYEEVTARWIAMEEAVAAGENACPLQVGYNEQDCSTLDSNGTSTLSNLYSTSTLSKRYSIINNCGWWCGNSPQCSGLTTKCHKCKSLRQGWRKHCLLSW</sequence>
<gene>
    <name evidence="2" type="primary">TDEL0H02270</name>
    <name evidence="2" type="ORF">TDEL_0H02270</name>
</gene>
<name>G8ZZP2_TORDE</name>